<name>A0A9N7YGT7_PLEPL</name>
<keyword evidence="3" id="KW-1185">Reference proteome</keyword>
<proteinExistence type="predicted"/>
<evidence type="ECO:0000313" key="3">
    <source>
        <dbReference type="Proteomes" id="UP001153269"/>
    </source>
</evidence>
<accession>A0A9N7YGT7</accession>
<sequence length="123" mass="13971">METGKRSQKREVCLLLPERRRTVVLFRKGNLLTNDPHGFLRQNKAGEQESTLWRFGCRGVTTASTIRLLKDLGIHGQARLQTVIETSGCCSQPLRIRREEPNWAPRCQGLTPRSDQPVVGQAY</sequence>
<dbReference type="EMBL" id="CADEAL010000780">
    <property type="protein sequence ID" value="CAB1425148.1"/>
    <property type="molecule type" value="Genomic_DNA"/>
</dbReference>
<protein>
    <submittedName>
        <fullName evidence="2">Uncharacterized protein</fullName>
    </submittedName>
</protein>
<dbReference type="Proteomes" id="UP001153269">
    <property type="component" value="Unassembled WGS sequence"/>
</dbReference>
<dbReference type="AlphaFoldDB" id="A0A9N7YGT7"/>
<feature type="region of interest" description="Disordered" evidence="1">
    <location>
        <begin position="104"/>
        <end position="123"/>
    </location>
</feature>
<evidence type="ECO:0000256" key="1">
    <source>
        <dbReference type="SAM" id="MobiDB-lite"/>
    </source>
</evidence>
<reference evidence="2" key="1">
    <citation type="submission" date="2020-03" db="EMBL/GenBank/DDBJ databases">
        <authorList>
            <person name="Weist P."/>
        </authorList>
    </citation>
    <scope>NUCLEOTIDE SEQUENCE</scope>
</reference>
<evidence type="ECO:0000313" key="2">
    <source>
        <dbReference type="EMBL" id="CAB1425148.1"/>
    </source>
</evidence>
<comment type="caution">
    <text evidence="2">The sequence shown here is derived from an EMBL/GenBank/DDBJ whole genome shotgun (WGS) entry which is preliminary data.</text>
</comment>
<gene>
    <name evidence="2" type="ORF">PLEPLA_LOCUS13078</name>
</gene>
<organism evidence="2 3">
    <name type="scientific">Pleuronectes platessa</name>
    <name type="common">European plaice</name>
    <dbReference type="NCBI Taxonomy" id="8262"/>
    <lineage>
        <taxon>Eukaryota</taxon>
        <taxon>Metazoa</taxon>
        <taxon>Chordata</taxon>
        <taxon>Craniata</taxon>
        <taxon>Vertebrata</taxon>
        <taxon>Euteleostomi</taxon>
        <taxon>Actinopterygii</taxon>
        <taxon>Neopterygii</taxon>
        <taxon>Teleostei</taxon>
        <taxon>Neoteleostei</taxon>
        <taxon>Acanthomorphata</taxon>
        <taxon>Carangaria</taxon>
        <taxon>Pleuronectiformes</taxon>
        <taxon>Pleuronectoidei</taxon>
        <taxon>Pleuronectidae</taxon>
        <taxon>Pleuronectes</taxon>
    </lineage>
</organism>